<evidence type="ECO:0000256" key="6">
    <source>
        <dbReference type="ARBA" id="ARBA00049877"/>
    </source>
</evidence>
<feature type="transmembrane region" description="Helical" evidence="7">
    <location>
        <begin position="249"/>
        <end position="268"/>
    </location>
</feature>
<dbReference type="GO" id="GO:0006552">
    <property type="term" value="P:L-leucine catabolic process"/>
    <property type="evidence" value="ECO:0007669"/>
    <property type="project" value="TreeGrafter"/>
</dbReference>
<dbReference type="EMBL" id="NEDP02001345">
    <property type="protein sequence ID" value="OWF53420.1"/>
    <property type="molecule type" value="Genomic_DNA"/>
</dbReference>
<keyword evidence="7" id="KW-0472">Membrane</keyword>
<dbReference type="STRING" id="6573.A0A210QXG2"/>
<keyword evidence="5 9" id="KW-0456">Lyase</keyword>
<dbReference type="GO" id="GO:0046951">
    <property type="term" value="P:ketone body biosynthetic process"/>
    <property type="evidence" value="ECO:0007669"/>
    <property type="project" value="TreeGrafter"/>
</dbReference>
<comment type="pathway">
    <text evidence="1">Metabolic intermediate metabolism; (S)-3-hydroxy-3-methylglutaryl-CoA degradation; acetoacetate from (S)-3-hydroxy-3-methylglutaryl-CoA: step 1/1.</text>
</comment>
<dbReference type="AlphaFoldDB" id="A0A210QXG2"/>
<keyword evidence="7" id="KW-1133">Transmembrane helix</keyword>
<accession>A0A210QXG2</accession>
<protein>
    <recommendedName>
        <fullName evidence="3">hydroxymethylglutaryl-CoA lyase</fullName>
        <ecNumber evidence="3">4.1.3.4</ecNumber>
    </recommendedName>
</protein>
<dbReference type="InterPro" id="IPR000891">
    <property type="entry name" value="PYR_CT"/>
</dbReference>
<evidence type="ECO:0000256" key="3">
    <source>
        <dbReference type="ARBA" id="ARBA00012910"/>
    </source>
</evidence>
<keyword evidence="7" id="KW-0812">Transmembrane</keyword>
<dbReference type="PANTHER" id="PTHR42738">
    <property type="entry name" value="HYDROXYMETHYLGLUTARYL-COA LYASE"/>
    <property type="match status" value="1"/>
</dbReference>
<feature type="domain" description="Pyruvate carboxyltransferase" evidence="8">
    <location>
        <begin position="39"/>
        <end position="124"/>
    </location>
</feature>
<dbReference type="GO" id="GO:0005739">
    <property type="term" value="C:mitochondrion"/>
    <property type="evidence" value="ECO:0007669"/>
    <property type="project" value="TreeGrafter"/>
</dbReference>
<comment type="caution">
    <text evidence="9">The sequence shown here is derived from an EMBL/GenBank/DDBJ whole genome shotgun (WGS) entry which is preliminary data.</text>
</comment>
<keyword evidence="10" id="KW-1185">Reference proteome</keyword>
<comment type="catalytic activity">
    <reaction evidence="6">
        <text>(3S)-3-hydroxy-3-methylglutaryl-CoA = acetoacetate + acetyl-CoA</text>
        <dbReference type="Rhea" id="RHEA:24404"/>
        <dbReference type="ChEBI" id="CHEBI:13705"/>
        <dbReference type="ChEBI" id="CHEBI:43074"/>
        <dbReference type="ChEBI" id="CHEBI:57288"/>
        <dbReference type="EC" id="4.1.3.4"/>
    </reaction>
</comment>
<dbReference type="GO" id="GO:0046872">
    <property type="term" value="F:metal ion binding"/>
    <property type="evidence" value="ECO:0007669"/>
    <property type="project" value="UniProtKB-KW"/>
</dbReference>
<dbReference type="EC" id="4.1.3.4" evidence="3"/>
<dbReference type="InterPro" id="IPR043594">
    <property type="entry name" value="HMGL"/>
</dbReference>
<dbReference type="Gene3D" id="3.20.20.70">
    <property type="entry name" value="Aldolase class I"/>
    <property type="match status" value="1"/>
</dbReference>
<dbReference type="Proteomes" id="UP000242188">
    <property type="component" value="Unassembled WGS sequence"/>
</dbReference>
<evidence type="ECO:0000256" key="2">
    <source>
        <dbReference type="ARBA" id="ARBA00009405"/>
    </source>
</evidence>
<proteinExistence type="inferred from homology"/>
<dbReference type="SUPFAM" id="SSF51569">
    <property type="entry name" value="Aldolase"/>
    <property type="match status" value="1"/>
</dbReference>
<sequence>MASLTFTLHRFVQIFAKISREKVSRNCSHAAFAGFPSFVKVVEVGPRDGLQNEKIMVPTETKIKFIDLLSEAGLPVIEVTSFVSPKWVPQMADHTEVLEGIKHYPNISYAALTPNLQGFQKAMTRPMLLLASAVLMLGLFSESVVFALTAPEVQMFGVSGQHLATVSVTTGSTTDTWLKTTDLDDCHGKTIGGNYRYIATVDFPYLLGCFHGEVIDTKIRTSAVCGASSSAKFAQWGGYLCSCDGASCLTPASISMLFIIIVVMSRIWE</sequence>
<dbReference type="OrthoDB" id="1905920at2759"/>
<gene>
    <name evidence="9" type="ORF">KP79_PYT23423</name>
</gene>
<evidence type="ECO:0000259" key="8">
    <source>
        <dbReference type="Pfam" id="PF00682"/>
    </source>
</evidence>
<dbReference type="UniPathway" id="UPA00896">
    <property type="reaction ID" value="UER00863"/>
</dbReference>
<evidence type="ECO:0000256" key="1">
    <source>
        <dbReference type="ARBA" id="ARBA00005143"/>
    </source>
</evidence>
<evidence type="ECO:0000256" key="5">
    <source>
        <dbReference type="ARBA" id="ARBA00023239"/>
    </source>
</evidence>
<evidence type="ECO:0000313" key="9">
    <source>
        <dbReference type="EMBL" id="OWF53420.1"/>
    </source>
</evidence>
<feature type="transmembrane region" description="Helical" evidence="7">
    <location>
        <begin position="127"/>
        <end position="148"/>
    </location>
</feature>
<evidence type="ECO:0000313" key="10">
    <source>
        <dbReference type="Proteomes" id="UP000242188"/>
    </source>
</evidence>
<dbReference type="InterPro" id="IPR013785">
    <property type="entry name" value="Aldolase_TIM"/>
</dbReference>
<keyword evidence="4" id="KW-0479">Metal-binding</keyword>
<evidence type="ECO:0000256" key="4">
    <source>
        <dbReference type="ARBA" id="ARBA00022723"/>
    </source>
</evidence>
<organism evidence="9 10">
    <name type="scientific">Mizuhopecten yessoensis</name>
    <name type="common">Japanese scallop</name>
    <name type="synonym">Patinopecten yessoensis</name>
    <dbReference type="NCBI Taxonomy" id="6573"/>
    <lineage>
        <taxon>Eukaryota</taxon>
        <taxon>Metazoa</taxon>
        <taxon>Spiralia</taxon>
        <taxon>Lophotrochozoa</taxon>
        <taxon>Mollusca</taxon>
        <taxon>Bivalvia</taxon>
        <taxon>Autobranchia</taxon>
        <taxon>Pteriomorphia</taxon>
        <taxon>Pectinida</taxon>
        <taxon>Pectinoidea</taxon>
        <taxon>Pectinidae</taxon>
        <taxon>Mizuhopecten</taxon>
    </lineage>
</organism>
<dbReference type="PANTHER" id="PTHR42738:SF1">
    <property type="entry name" value="HYDROXYMETHYLGLUTARYL-COA LYASE, MITOCHONDRIAL"/>
    <property type="match status" value="1"/>
</dbReference>
<dbReference type="GO" id="GO:0004419">
    <property type="term" value="F:hydroxymethylglutaryl-CoA lyase activity"/>
    <property type="evidence" value="ECO:0007669"/>
    <property type="project" value="UniProtKB-EC"/>
</dbReference>
<comment type="similarity">
    <text evidence="2">Belongs to the HMG-CoA lyase family.</text>
</comment>
<dbReference type="Pfam" id="PF00682">
    <property type="entry name" value="HMGL-like"/>
    <property type="match status" value="1"/>
</dbReference>
<name>A0A210QXG2_MIZYE</name>
<evidence type="ECO:0000256" key="7">
    <source>
        <dbReference type="SAM" id="Phobius"/>
    </source>
</evidence>
<reference evidence="9 10" key="1">
    <citation type="journal article" date="2017" name="Nat. Ecol. Evol.">
        <title>Scallop genome provides insights into evolution of bilaterian karyotype and development.</title>
        <authorList>
            <person name="Wang S."/>
            <person name="Zhang J."/>
            <person name="Jiao W."/>
            <person name="Li J."/>
            <person name="Xun X."/>
            <person name="Sun Y."/>
            <person name="Guo X."/>
            <person name="Huan P."/>
            <person name="Dong B."/>
            <person name="Zhang L."/>
            <person name="Hu X."/>
            <person name="Sun X."/>
            <person name="Wang J."/>
            <person name="Zhao C."/>
            <person name="Wang Y."/>
            <person name="Wang D."/>
            <person name="Huang X."/>
            <person name="Wang R."/>
            <person name="Lv J."/>
            <person name="Li Y."/>
            <person name="Zhang Z."/>
            <person name="Liu B."/>
            <person name="Lu W."/>
            <person name="Hui Y."/>
            <person name="Liang J."/>
            <person name="Zhou Z."/>
            <person name="Hou R."/>
            <person name="Li X."/>
            <person name="Liu Y."/>
            <person name="Li H."/>
            <person name="Ning X."/>
            <person name="Lin Y."/>
            <person name="Zhao L."/>
            <person name="Xing Q."/>
            <person name="Dou J."/>
            <person name="Li Y."/>
            <person name="Mao J."/>
            <person name="Guo H."/>
            <person name="Dou H."/>
            <person name="Li T."/>
            <person name="Mu C."/>
            <person name="Jiang W."/>
            <person name="Fu Q."/>
            <person name="Fu X."/>
            <person name="Miao Y."/>
            <person name="Liu J."/>
            <person name="Yu Q."/>
            <person name="Li R."/>
            <person name="Liao H."/>
            <person name="Li X."/>
            <person name="Kong Y."/>
            <person name="Jiang Z."/>
            <person name="Chourrout D."/>
            <person name="Li R."/>
            <person name="Bao Z."/>
        </authorList>
    </citation>
    <scope>NUCLEOTIDE SEQUENCE [LARGE SCALE GENOMIC DNA]</scope>
    <source>
        <strain evidence="9 10">PY_sf001</strain>
    </source>
</reference>